<dbReference type="EMBL" id="RBLG01000002">
    <property type="protein sequence ID" value="RKS52939.1"/>
    <property type="molecule type" value="Genomic_DNA"/>
</dbReference>
<comment type="caution">
    <text evidence="1">The sequence shown here is derived from an EMBL/GenBank/DDBJ whole genome shotgun (WGS) entry which is preliminary data.</text>
</comment>
<dbReference type="Proteomes" id="UP000276282">
    <property type="component" value="Unassembled WGS sequence"/>
</dbReference>
<dbReference type="AlphaFoldDB" id="A0A495PW31"/>
<sequence length="298" mass="34765">MRTNYCLLFYGIFLLILLSGCKDASSSDVSLPERNLSKDFKSYWFNGEAEITSYKLDQSRYGESREGTAVLIFVTEEFLPEAQVKANAKTEKTIPILKLNATKKFNTGIYPYSIMQSTFYPLEGKSHALKVSASIQEWCGHVYIQLNNREKFEITSHSYFEGEADKEFELPKTYLENEVWTQLRINPDLLPTGDINMIPSLESLRMGHLETQPYKALAEFYQDGEWSVYKITYPELKRNLKIYYSNIAPFKIEKWQEETKVNGKLYTTTATKMKDLKSDYWNKKSNNDLHLRKELNLY</sequence>
<evidence type="ECO:0000313" key="2">
    <source>
        <dbReference type="Proteomes" id="UP000276282"/>
    </source>
</evidence>
<reference evidence="1 2" key="1">
    <citation type="submission" date="2018-10" db="EMBL/GenBank/DDBJ databases">
        <title>Genomic Encyclopedia of Archaeal and Bacterial Type Strains, Phase II (KMG-II): from individual species to whole genera.</title>
        <authorList>
            <person name="Goeker M."/>
        </authorList>
    </citation>
    <scope>NUCLEOTIDE SEQUENCE [LARGE SCALE GENOMIC DNA]</scope>
    <source>
        <strain evidence="1 2">DSM 19839</strain>
    </source>
</reference>
<evidence type="ECO:0008006" key="3">
    <source>
        <dbReference type="Google" id="ProtNLM"/>
    </source>
</evidence>
<dbReference type="RefSeq" id="WP_245984075.1">
    <property type="nucleotide sequence ID" value="NZ_RBLG01000002.1"/>
</dbReference>
<accession>A0A495PW31</accession>
<evidence type="ECO:0000313" key="1">
    <source>
        <dbReference type="EMBL" id="RKS52939.1"/>
    </source>
</evidence>
<keyword evidence="2" id="KW-1185">Reference proteome</keyword>
<gene>
    <name evidence="1" type="ORF">BC962_1184</name>
</gene>
<protein>
    <recommendedName>
        <fullName evidence="3">Septum formation inhibitor Maf</fullName>
    </recommendedName>
</protein>
<dbReference type="PROSITE" id="PS51257">
    <property type="entry name" value="PROKAR_LIPOPROTEIN"/>
    <property type="match status" value="1"/>
</dbReference>
<name>A0A495PW31_9FLAO</name>
<organism evidence="1 2">
    <name type="scientific">Gillisia mitskevichiae</name>
    <dbReference type="NCBI Taxonomy" id="270921"/>
    <lineage>
        <taxon>Bacteria</taxon>
        <taxon>Pseudomonadati</taxon>
        <taxon>Bacteroidota</taxon>
        <taxon>Flavobacteriia</taxon>
        <taxon>Flavobacteriales</taxon>
        <taxon>Flavobacteriaceae</taxon>
        <taxon>Gillisia</taxon>
    </lineage>
</organism>
<proteinExistence type="predicted"/>